<evidence type="ECO:0000259" key="1">
    <source>
        <dbReference type="PROSITE" id="PS50883"/>
    </source>
</evidence>
<sequence length="448" mass="49358">MSKVKKILCIYPEPAELRIGALLNRQGIVADLTEVSRSETLSSALQQPHWWDLILCDASAYLYPEVTSALDSVRDKLDAPVVLLRAPNVHLSPADAYRRGAVDAVDREDTEHLLMICEREIRNSVIRKQLRELRYSGAVFDPELKGAVTIATIKDLSRSVRDRLDESADSVDSGLDVRARILDQNRLKSLIDAGGLTLEYQPIVSFKSDLDHRNMFETLVRLKDESERLLMPDVFLPTLAEAGLMDKIDLWIFRQAFSVLEQMQSGGAPDTILFVNVATETLRSEMTVRALGTFASAAHMAPGSIVVEVRKAAFIEAQEGLARLADMLQTRQHGLLIEDPKLDDCAFLEANSGIITHVKLSRETIQGLVEGTASQGALNAFVRCAHKQGIRVIALAVEDADLMPMLFAAGIDAIQGNFMSMPNRDLVYPSVQRIDTGATGVVQGHEGD</sequence>
<dbReference type="RefSeq" id="WP_043749213.1">
    <property type="nucleotide sequence ID" value="NZ_AONC01000009.1"/>
</dbReference>
<dbReference type="OrthoDB" id="5753745at2"/>
<dbReference type="STRING" id="1249627.D779_4094"/>
<dbReference type="Gene3D" id="3.20.20.450">
    <property type="entry name" value="EAL domain"/>
    <property type="match status" value="1"/>
</dbReference>
<keyword evidence="3" id="KW-1185">Reference proteome</keyword>
<dbReference type="SUPFAM" id="SSF141868">
    <property type="entry name" value="EAL domain-like"/>
    <property type="match status" value="1"/>
</dbReference>
<dbReference type="Pfam" id="PF00563">
    <property type="entry name" value="EAL"/>
    <property type="match status" value="1"/>
</dbReference>
<dbReference type="PANTHER" id="PTHR33121:SF70">
    <property type="entry name" value="SIGNALING PROTEIN YKOW"/>
    <property type="match status" value="1"/>
</dbReference>
<dbReference type="InterPro" id="IPR001633">
    <property type="entry name" value="EAL_dom"/>
</dbReference>
<evidence type="ECO:0000313" key="3">
    <source>
        <dbReference type="Proteomes" id="UP000019460"/>
    </source>
</evidence>
<dbReference type="CDD" id="cd01948">
    <property type="entry name" value="EAL"/>
    <property type="match status" value="1"/>
</dbReference>
<dbReference type="eggNOG" id="COG2200">
    <property type="taxonomic scope" value="Bacteria"/>
</dbReference>
<dbReference type="PROSITE" id="PS50883">
    <property type="entry name" value="EAL"/>
    <property type="match status" value="1"/>
</dbReference>
<dbReference type="InterPro" id="IPR050706">
    <property type="entry name" value="Cyclic-di-GMP_PDE-like"/>
</dbReference>
<dbReference type="InterPro" id="IPR035919">
    <property type="entry name" value="EAL_sf"/>
</dbReference>
<evidence type="ECO:0000313" key="2">
    <source>
        <dbReference type="EMBL" id="EXJ16541.1"/>
    </source>
</evidence>
<dbReference type="eggNOG" id="COG0784">
    <property type="taxonomic scope" value="Bacteria"/>
</dbReference>
<reference evidence="2 3" key="1">
    <citation type="submission" date="2012-11" db="EMBL/GenBank/DDBJ databases">
        <title>Genome assembly of Thiorhodococcus sp. AK35.</title>
        <authorList>
            <person name="Nupur N."/>
            <person name="Khatri I."/>
            <person name="Subramanian S."/>
            <person name="Pinnaka A."/>
        </authorList>
    </citation>
    <scope>NUCLEOTIDE SEQUENCE [LARGE SCALE GENOMIC DNA]</scope>
    <source>
        <strain evidence="2 3">AK35</strain>
    </source>
</reference>
<dbReference type="GO" id="GO:0071111">
    <property type="term" value="F:cyclic-guanylate-specific phosphodiesterase activity"/>
    <property type="evidence" value="ECO:0007669"/>
    <property type="project" value="InterPro"/>
</dbReference>
<accession>W9VHR3</accession>
<gene>
    <name evidence="2" type="ORF">D779_4094</name>
</gene>
<organism evidence="2 3">
    <name type="scientific">Imhoffiella purpurea</name>
    <dbReference type="NCBI Taxonomy" id="1249627"/>
    <lineage>
        <taxon>Bacteria</taxon>
        <taxon>Pseudomonadati</taxon>
        <taxon>Pseudomonadota</taxon>
        <taxon>Gammaproteobacteria</taxon>
        <taxon>Chromatiales</taxon>
        <taxon>Chromatiaceae</taxon>
        <taxon>Imhoffiella</taxon>
    </lineage>
</organism>
<comment type="caution">
    <text evidence="2">The sequence shown here is derived from an EMBL/GenBank/DDBJ whole genome shotgun (WGS) entry which is preliminary data.</text>
</comment>
<dbReference type="AlphaFoldDB" id="W9VHR3"/>
<proteinExistence type="predicted"/>
<dbReference type="SMART" id="SM00052">
    <property type="entry name" value="EAL"/>
    <property type="match status" value="1"/>
</dbReference>
<dbReference type="Proteomes" id="UP000019460">
    <property type="component" value="Unassembled WGS sequence"/>
</dbReference>
<feature type="domain" description="EAL" evidence="1">
    <location>
        <begin position="180"/>
        <end position="436"/>
    </location>
</feature>
<dbReference type="EMBL" id="AONC01000009">
    <property type="protein sequence ID" value="EXJ16541.1"/>
    <property type="molecule type" value="Genomic_DNA"/>
</dbReference>
<dbReference type="PANTHER" id="PTHR33121">
    <property type="entry name" value="CYCLIC DI-GMP PHOSPHODIESTERASE PDEF"/>
    <property type="match status" value="1"/>
</dbReference>
<protein>
    <submittedName>
        <fullName evidence="2">Diguanylate cyclase/phosphodiesterase with PAS/PAC sensor(S)</fullName>
    </submittedName>
</protein>
<name>W9VHR3_9GAMM</name>